<protein>
    <submittedName>
        <fullName evidence="1">Uncharacterized protein</fullName>
    </submittedName>
</protein>
<sequence>MTTMETLGRHALDHPRFDVNGGSDVRVRYSKSDWTEIDSWAVIEHTDVDKPVGGVLTAYTRDRHERVGELRYYFISIERDEIQFQDVNVEPQFRRRRVATALLRKLNLIHPTARINPGTRTSGGEAFFQHILATEKDKVASNGILNIPLQVQIPPGFRIGDAARAGGWER</sequence>
<dbReference type="SUPFAM" id="SSF55729">
    <property type="entry name" value="Acyl-CoA N-acyltransferases (Nat)"/>
    <property type="match status" value="1"/>
</dbReference>
<evidence type="ECO:0000313" key="1">
    <source>
        <dbReference type="EMBL" id="AON96882.1"/>
    </source>
</evidence>
<dbReference type="KEGG" id="vg:29066533"/>
<proteinExistence type="predicted"/>
<dbReference type="Proteomes" id="UP000204231">
    <property type="component" value="Segment"/>
</dbReference>
<keyword evidence="2" id="KW-1185">Reference proteome</keyword>
<name>A0A1C9EHA9_9CAUD</name>
<dbReference type="OrthoDB" id="31052at10239"/>
<reference evidence="1 2" key="1">
    <citation type="submission" date="2016-08" db="EMBL/GenBank/DDBJ databases">
        <authorList>
            <person name="Acevedo E."/>
            <person name="Azhar M."/>
            <person name="Golebiewska U.P."/>
            <person name="Grzywna D."/>
            <person name="Guardiola R."/>
            <person name="Jackson O."/>
            <person name="John N."/>
            <person name="Kanavatsas C."/>
            <person name="Khan S."/>
            <person name="Leong J."/>
            <person name="Mansilla E."/>
            <person name="Muladjanov Y."/>
            <person name="Nouel J."/>
            <person name="Oh S."/>
            <person name="Oppedisano M."/>
            <person name="Sajid A."/>
            <person name="Samper M."/>
            <person name="Ugbeva O."/>
            <person name="Delesalle V.A."/>
            <person name="Garlena R.A."/>
            <person name="Russell D.A."/>
            <person name="Pope W.H."/>
            <person name="Jacobs-Sera D."/>
            <person name="Hendrix R.W."/>
            <person name="Hatfull G.F."/>
        </authorList>
    </citation>
    <scope>NUCLEOTIDE SEQUENCE [LARGE SCALE GENOMIC DNA]</scope>
</reference>
<gene>
    <name evidence="1" type="ORF">SEA_TONENILI_135</name>
</gene>
<dbReference type="GeneID" id="29066533"/>
<evidence type="ECO:0000313" key="2">
    <source>
        <dbReference type="Proteomes" id="UP000204231"/>
    </source>
</evidence>
<dbReference type="InterPro" id="IPR016181">
    <property type="entry name" value="Acyl_CoA_acyltransferase"/>
</dbReference>
<organism evidence="1 2">
    <name type="scientific">Mycobacterium phage Tonenili</name>
    <dbReference type="NCBI Taxonomy" id="1891703"/>
    <lineage>
        <taxon>Viruses</taxon>
        <taxon>Duplodnaviria</taxon>
        <taxon>Heunggongvirae</taxon>
        <taxon>Uroviricota</taxon>
        <taxon>Caudoviricetes</taxon>
        <taxon>Ceeclamvirinae</taxon>
        <taxon>Bixzunavirus</taxon>
        <taxon>Bixzunavirus tonenili</taxon>
    </lineage>
</organism>
<dbReference type="RefSeq" id="YP_009287995.1">
    <property type="nucleotide sequence ID" value="NC_031080.1"/>
</dbReference>
<accession>A0A1C9EHA9</accession>
<dbReference type="EMBL" id="KX752698">
    <property type="protein sequence ID" value="AON96882.1"/>
    <property type="molecule type" value="Genomic_DNA"/>
</dbReference>
<dbReference type="CDD" id="cd04301">
    <property type="entry name" value="NAT_SF"/>
    <property type="match status" value="1"/>
</dbReference>